<evidence type="ECO:0000256" key="5">
    <source>
        <dbReference type="ARBA" id="ARBA00022989"/>
    </source>
</evidence>
<keyword evidence="10" id="KW-1185">Reference proteome</keyword>
<dbReference type="GO" id="GO:0009312">
    <property type="term" value="P:oligosaccharide biosynthetic process"/>
    <property type="evidence" value="ECO:0007669"/>
    <property type="project" value="TreeGrafter"/>
</dbReference>
<evidence type="ECO:0000313" key="11">
    <source>
        <dbReference type="WBParaSite" id="nRc.2.0.1.t41889-RA"/>
    </source>
</evidence>
<proteinExistence type="inferred from homology"/>
<keyword evidence="5 9" id="KW-1133">Transmembrane helix</keyword>
<dbReference type="Pfam" id="PF04193">
    <property type="entry name" value="PQ-loop"/>
    <property type="match status" value="2"/>
</dbReference>
<sequence>IFDFFRSKVFFNYQIFLVFFVFFYFPYFYIYFLFFRFFRKMTSINTDLRDNFFKMITYVFPEDCFEELLMKFNIFNKKCIRLVSSRILGLGIVAGSILVKVPQIVKILRARSGAGVSLLGNFLELFCLTAMVAYSLVNGFNFSAWGDSLMIAIQTSIIIMLILWFKGQKVASCIFLTFYAAISSFLSSGYVPLGFLAAIQSINIPVVVAAKAVQAWENFRNQSTGQLSPLTVFMQFAGCSARIFTSVQETGDRLMIWTFIFATIMNGVIFAQILLYWGRKMPKKLE</sequence>
<dbReference type="SMART" id="SM00679">
    <property type="entry name" value="CTNS"/>
    <property type="match status" value="2"/>
</dbReference>
<feature type="transmembrane region" description="Helical" evidence="9">
    <location>
        <begin position="170"/>
        <end position="187"/>
    </location>
</feature>
<dbReference type="InterPro" id="IPR006603">
    <property type="entry name" value="PQ-loop_rpt"/>
</dbReference>
<evidence type="ECO:0000256" key="8">
    <source>
        <dbReference type="ARBA" id="ARBA00067517"/>
    </source>
</evidence>
<dbReference type="OMA" id="LQVLYYW"/>
<dbReference type="PANTHER" id="PTHR12226:SF2">
    <property type="entry name" value="MANNOSE-P-DOLICHOL UTILIZATION DEFECT 1 PROTEIN"/>
    <property type="match status" value="1"/>
</dbReference>
<reference evidence="11" key="1">
    <citation type="submission" date="2022-11" db="UniProtKB">
        <authorList>
            <consortium name="WormBaseParasite"/>
        </authorList>
    </citation>
    <scope>IDENTIFICATION</scope>
</reference>
<comment type="similarity">
    <text evidence="7">Belongs to the MPDU1 (TC 2.A.43.3) family.</text>
</comment>
<dbReference type="PANTHER" id="PTHR12226">
    <property type="entry name" value="MANNOSE-P-DOLICHOL UTILIZATION DEFECT 1 LEC35 -RELATED"/>
    <property type="match status" value="1"/>
</dbReference>
<evidence type="ECO:0000313" key="10">
    <source>
        <dbReference type="Proteomes" id="UP000887565"/>
    </source>
</evidence>
<feature type="transmembrane region" description="Helical" evidence="9">
    <location>
        <begin position="256"/>
        <end position="277"/>
    </location>
</feature>
<evidence type="ECO:0000256" key="7">
    <source>
        <dbReference type="ARBA" id="ARBA00038475"/>
    </source>
</evidence>
<accession>A0A915KSL9</accession>
<organism evidence="10 11">
    <name type="scientific">Romanomermis culicivorax</name>
    <name type="common">Nematode worm</name>
    <dbReference type="NCBI Taxonomy" id="13658"/>
    <lineage>
        <taxon>Eukaryota</taxon>
        <taxon>Metazoa</taxon>
        <taxon>Ecdysozoa</taxon>
        <taxon>Nematoda</taxon>
        <taxon>Enoplea</taxon>
        <taxon>Dorylaimia</taxon>
        <taxon>Mermithida</taxon>
        <taxon>Mermithoidea</taxon>
        <taxon>Mermithidae</taxon>
        <taxon>Romanomermis</taxon>
    </lineage>
</organism>
<evidence type="ECO:0000256" key="4">
    <source>
        <dbReference type="ARBA" id="ARBA00022737"/>
    </source>
</evidence>
<dbReference type="WBParaSite" id="nRc.2.0.1.t41889-RA">
    <property type="protein sequence ID" value="nRc.2.0.1.t41889-RA"/>
    <property type="gene ID" value="nRc.2.0.1.g41889"/>
</dbReference>
<evidence type="ECO:0000256" key="1">
    <source>
        <dbReference type="ARBA" id="ARBA00004141"/>
    </source>
</evidence>
<dbReference type="FunFam" id="1.20.1280.290:FF:000006">
    <property type="entry name" value="mannose-P-dolichol utilization defect 1 protein"/>
    <property type="match status" value="1"/>
</dbReference>
<keyword evidence="4" id="KW-0677">Repeat</keyword>
<evidence type="ECO:0000256" key="6">
    <source>
        <dbReference type="ARBA" id="ARBA00023136"/>
    </source>
</evidence>
<dbReference type="InterPro" id="IPR016817">
    <property type="entry name" value="MannP-dilichol_defect-1"/>
</dbReference>
<comment type="subcellular location">
    <subcellularLocation>
        <location evidence="1">Membrane</location>
        <topology evidence="1">Multi-pass membrane protein</topology>
    </subcellularLocation>
</comment>
<evidence type="ECO:0000256" key="2">
    <source>
        <dbReference type="ARBA" id="ARBA00022448"/>
    </source>
</evidence>
<evidence type="ECO:0000256" key="9">
    <source>
        <dbReference type="SAM" id="Phobius"/>
    </source>
</evidence>
<keyword evidence="2" id="KW-0813">Transport</keyword>
<keyword evidence="6 9" id="KW-0472">Membrane</keyword>
<name>A0A915KSL9_ROMCU</name>
<feature type="transmembrane region" description="Helical" evidence="9">
    <location>
        <begin position="116"/>
        <end position="136"/>
    </location>
</feature>
<keyword evidence="3 9" id="KW-0812">Transmembrane</keyword>
<protein>
    <recommendedName>
        <fullName evidence="8">Mannose-P-dolichol utilization defect 1 protein homolog</fullName>
    </recommendedName>
</protein>
<feature type="transmembrane region" description="Helical" evidence="9">
    <location>
        <begin position="142"/>
        <end position="163"/>
    </location>
</feature>
<feature type="transmembrane region" description="Helical" evidence="9">
    <location>
        <begin position="13"/>
        <end position="34"/>
    </location>
</feature>
<evidence type="ECO:0000256" key="3">
    <source>
        <dbReference type="ARBA" id="ARBA00022692"/>
    </source>
</evidence>
<dbReference type="Gene3D" id="1.20.1280.290">
    <property type="match status" value="2"/>
</dbReference>
<dbReference type="AlphaFoldDB" id="A0A915KSL9"/>
<dbReference type="GO" id="GO:0016020">
    <property type="term" value="C:membrane"/>
    <property type="evidence" value="ECO:0007669"/>
    <property type="project" value="UniProtKB-SubCell"/>
</dbReference>
<dbReference type="Proteomes" id="UP000887565">
    <property type="component" value="Unplaced"/>
</dbReference>